<evidence type="ECO:0000256" key="3">
    <source>
        <dbReference type="ARBA" id="ARBA00023015"/>
    </source>
</evidence>
<dbReference type="CDD" id="cd14707">
    <property type="entry name" value="bZIP_plant_BZIP46"/>
    <property type="match status" value="1"/>
</dbReference>
<dbReference type="Gramene" id="Dexi2A01G0024570.1">
    <property type="protein sequence ID" value="Dexi2A01G0024570.1:cds"/>
    <property type="gene ID" value="Dexi2A01G0024570"/>
</dbReference>
<feature type="compositionally biased region" description="Acidic residues" evidence="8">
    <location>
        <begin position="1"/>
        <end position="12"/>
    </location>
</feature>
<feature type="domain" description="BZIP" evidence="9">
    <location>
        <begin position="141"/>
        <end position="191"/>
    </location>
</feature>
<dbReference type="GO" id="GO:0045893">
    <property type="term" value="P:positive regulation of DNA-templated transcription"/>
    <property type="evidence" value="ECO:0007669"/>
    <property type="project" value="InterPro"/>
</dbReference>
<evidence type="ECO:0000256" key="7">
    <source>
        <dbReference type="SAM" id="Coils"/>
    </source>
</evidence>
<dbReference type="Pfam" id="PF00170">
    <property type="entry name" value="bZIP_1"/>
    <property type="match status" value="1"/>
</dbReference>
<dbReference type="SMART" id="SM00338">
    <property type="entry name" value="BRLZ"/>
    <property type="match status" value="1"/>
</dbReference>
<dbReference type="Gene3D" id="1.20.5.170">
    <property type="match status" value="1"/>
</dbReference>
<evidence type="ECO:0000313" key="11">
    <source>
        <dbReference type="Proteomes" id="UP000636709"/>
    </source>
</evidence>
<sequence length="212" mass="22300">MAAMDMEDDEDIWGANTPSSPSASLPQPVSASSPCSAFISTQLSLNSRLHLLSTSAAAGGSSPPHSSGAGAGIYAADDVCRHIDLGGGFGDAAASSPAPFFSYNLDAGAGSGGVAPINAHSVFEDEMCLGPGASWDGVGGSDRRKKRMIKNRESAARSRARKQAYVRELEMEVKLLQEQNQSLRVKYEKLRVSVEVAMPVKKTLQRTPSAPF</sequence>
<keyword evidence="3" id="KW-0805">Transcription regulation</keyword>
<keyword evidence="4" id="KW-0238">DNA-binding</keyword>
<dbReference type="PANTHER" id="PTHR22952:SF355">
    <property type="entry name" value="OS09G0540800 PROTEIN"/>
    <property type="match status" value="1"/>
</dbReference>
<evidence type="ECO:0000256" key="4">
    <source>
        <dbReference type="ARBA" id="ARBA00023125"/>
    </source>
</evidence>
<dbReference type="SUPFAM" id="SSF57959">
    <property type="entry name" value="Leucine zipper domain"/>
    <property type="match status" value="1"/>
</dbReference>
<feature type="region of interest" description="Disordered" evidence="8">
    <location>
        <begin position="1"/>
        <end position="31"/>
    </location>
</feature>
<accession>A0A835BWH0</accession>
<dbReference type="InterPro" id="IPR046347">
    <property type="entry name" value="bZIP_sf"/>
</dbReference>
<dbReference type="PANTHER" id="PTHR22952">
    <property type="entry name" value="CAMP-RESPONSE ELEMENT BINDING PROTEIN-RELATED"/>
    <property type="match status" value="1"/>
</dbReference>
<keyword evidence="5" id="KW-0804">Transcription</keyword>
<evidence type="ECO:0000256" key="2">
    <source>
        <dbReference type="ARBA" id="ARBA00022682"/>
    </source>
</evidence>
<dbReference type="Proteomes" id="UP000636709">
    <property type="component" value="Unassembled WGS sequence"/>
</dbReference>
<dbReference type="PROSITE" id="PS50217">
    <property type="entry name" value="BZIP"/>
    <property type="match status" value="1"/>
</dbReference>
<dbReference type="InterPro" id="IPR043452">
    <property type="entry name" value="BZIP46-like"/>
</dbReference>
<keyword evidence="7" id="KW-0175">Coiled coil</keyword>
<comment type="caution">
    <text evidence="10">The sequence shown here is derived from an EMBL/GenBank/DDBJ whole genome shotgun (WGS) entry which is preliminary data.</text>
</comment>
<comment type="subcellular location">
    <subcellularLocation>
        <location evidence="1">Nucleus</location>
    </subcellularLocation>
</comment>
<gene>
    <name evidence="10" type="ORF">HU200_033925</name>
</gene>
<evidence type="ECO:0000256" key="1">
    <source>
        <dbReference type="ARBA" id="ARBA00004123"/>
    </source>
</evidence>
<evidence type="ECO:0000313" key="10">
    <source>
        <dbReference type="EMBL" id="KAF8701030.1"/>
    </source>
</evidence>
<proteinExistence type="predicted"/>
<feature type="coiled-coil region" evidence="7">
    <location>
        <begin position="159"/>
        <end position="193"/>
    </location>
</feature>
<evidence type="ECO:0000256" key="6">
    <source>
        <dbReference type="ARBA" id="ARBA00023242"/>
    </source>
</evidence>
<evidence type="ECO:0000259" key="9">
    <source>
        <dbReference type="PROSITE" id="PS50217"/>
    </source>
</evidence>
<name>A0A835BWH0_9POAL</name>
<dbReference type="AlphaFoldDB" id="A0A835BWH0"/>
<dbReference type="PROSITE" id="PS00036">
    <property type="entry name" value="BZIP_BASIC"/>
    <property type="match status" value="1"/>
</dbReference>
<dbReference type="GO" id="GO:0003677">
    <property type="term" value="F:DNA binding"/>
    <property type="evidence" value="ECO:0007669"/>
    <property type="project" value="UniProtKB-KW"/>
</dbReference>
<evidence type="ECO:0000256" key="8">
    <source>
        <dbReference type="SAM" id="MobiDB-lite"/>
    </source>
</evidence>
<dbReference type="InterPro" id="IPR004827">
    <property type="entry name" value="bZIP"/>
</dbReference>
<feature type="compositionally biased region" description="Polar residues" evidence="8">
    <location>
        <begin position="16"/>
        <end position="31"/>
    </location>
</feature>
<reference evidence="10" key="1">
    <citation type="submission" date="2020-07" db="EMBL/GenBank/DDBJ databases">
        <title>Genome sequence and genetic diversity analysis of an under-domesticated orphan crop, white fonio (Digitaria exilis).</title>
        <authorList>
            <person name="Bennetzen J.L."/>
            <person name="Chen S."/>
            <person name="Ma X."/>
            <person name="Wang X."/>
            <person name="Yssel A.E.J."/>
            <person name="Chaluvadi S.R."/>
            <person name="Johnson M."/>
            <person name="Gangashetty P."/>
            <person name="Hamidou F."/>
            <person name="Sanogo M.D."/>
            <person name="Zwaenepoel A."/>
            <person name="Wallace J."/>
            <person name="Van De Peer Y."/>
            <person name="Van Deynze A."/>
        </authorList>
    </citation>
    <scope>NUCLEOTIDE SEQUENCE</scope>
    <source>
        <tissue evidence="10">Leaves</tissue>
    </source>
</reference>
<dbReference type="GO" id="GO:0003700">
    <property type="term" value="F:DNA-binding transcription factor activity"/>
    <property type="evidence" value="ECO:0007669"/>
    <property type="project" value="InterPro"/>
</dbReference>
<keyword evidence="2" id="KW-0938">Abscisic acid signaling pathway</keyword>
<dbReference type="GO" id="GO:0009738">
    <property type="term" value="P:abscisic acid-activated signaling pathway"/>
    <property type="evidence" value="ECO:0007669"/>
    <property type="project" value="UniProtKB-KW"/>
</dbReference>
<evidence type="ECO:0000256" key="5">
    <source>
        <dbReference type="ARBA" id="ARBA00023163"/>
    </source>
</evidence>
<dbReference type="EMBL" id="JACEFO010001823">
    <property type="protein sequence ID" value="KAF8701030.1"/>
    <property type="molecule type" value="Genomic_DNA"/>
</dbReference>
<protein>
    <recommendedName>
        <fullName evidence="9">BZIP domain-containing protein</fullName>
    </recommendedName>
</protein>
<dbReference type="GO" id="GO:0005634">
    <property type="term" value="C:nucleus"/>
    <property type="evidence" value="ECO:0007669"/>
    <property type="project" value="UniProtKB-SubCell"/>
</dbReference>
<keyword evidence="6" id="KW-0539">Nucleus</keyword>
<dbReference type="OrthoDB" id="644067at2759"/>
<organism evidence="10 11">
    <name type="scientific">Digitaria exilis</name>
    <dbReference type="NCBI Taxonomy" id="1010633"/>
    <lineage>
        <taxon>Eukaryota</taxon>
        <taxon>Viridiplantae</taxon>
        <taxon>Streptophyta</taxon>
        <taxon>Embryophyta</taxon>
        <taxon>Tracheophyta</taxon>
        <taxon>Spermatophyta</taxon>
        <taxon>Magnoliopsida</taxon>
        <taxon>Liliopsida</taxon>
        <taxon>Poales</taxon>
        <taxon>Poaceae</taxon>
        <taxon>PACMAD clade</taxon>
        <taxon>Panicoideae</taxon>
        <taxon>Panicodae</taxon>
        <taxon>Paniceae</taxon>
        <taxon>Anthephorinae</taxon>
        <taxon>Digitaria</taxon>
    </lineage>
</organism>
<keyword evidence="11" id="KW-1185">Reference proteome</keyword>